<dbReference type="Proteomes" id="UP000429523">
    <property type="component" value="Unassembled WGS sequence"/>
</dbReference>
<accession>A0A6A3FCV7</accession>
<sequence length="599" mass="67387">MLRPESTTKRTVEKEEEAATKSSAEEEEEEEGAAECSAEKEEAATKSSVEEDKEEEEGVAADSDQVLRPESAAKRSVEEKEEEDAVESSVEEKEEAVTESNPRRRRGGAAADSDRVRSSESTTERSVVGKEEDATESSVEKKEEAATESNPRRSIVVATRLRDGALSEHGSSQKLLAIEGQVENMVNQFWSRTESLAKEYAALQDAHVQGEALLAAQASTQQGVQLLAEHQHVTSLQFQQDLHDTRATLETHLNTLARMQAEHDARMELAVKDRLEALTLQTQQEMSRIRVMVDEMKRAQTERQAAVNRALDALVEQVTAIAVKEREKEGNVERRVREVYESLSGEWYNRIDKKACDVVETRLAASEKRVSAAEQELTEISCNVDKALNAVESRLASHMQSTREKDLLELKRDFVAESDQLCCERMRATQRAMHNHISGVVKQLEKRLLGDMQSRIDNITSAVNQQQLDVWRLEFKTEMDSLNTRLKCMEQITAKKPFETSVQQRHNYRPTLKRGLRASRSTTHQRTEEAKTEKASRNIGSTPRKHVRQRPFVGKGAPTPRHRLSAVIKEVQREVQMRAEARAVVIERSAPSQASGGIV</sequence>
<evidence type="ECO:0000313" key="3">
    <source>
        <dbReference type="EMBL" id="KAE8943092.1"/>
    </source>
</evidence>
<name>A0A6A3FCV7_9STRA</name>
<feature type="region of interest" description="Disordered" evidence="2">
    <location>
        <begin position="1"/>
        <end position="155"/>
    </location>
</feature>
<feature type="compositionally biased region" description="Basic and acidic residues" evidence="2">
    <location>
        <begin position="37"/>
        <end position="50"/>
    </location>
</feature>
<evidence type="ECO:0000313" key="4">
    <source>
        <dbReference type="Proteomes" id="UP000429523"/>
    </source>
</evidence>
<dbReference type="EMBL" id="QXGF01000272">
    <property type="protein sequence ID" value="KAE8943092.1"/>
    <property type="molecule type" value="Genomic_DNA"/>
</dbReference>
<organism evidence="3 4">
    <name type="scientific">Phytophthora fragariae</name>
    <dbReference type="NCBI Taxonomy" id="53985"/>
    <lineage>
        <taxon>Eukaryota</taxon>
        <taxon>Sar</taxon>
        <taxon>Stramenopiles</taxon>
        <taxon>Oomycota</taxon>
        <taxon>Peronosporomycetes</taxon>
        <taxon>Peronosporales</taxon>
        <taxon>Peronosporaceae</taxon>
        <taxon>Phytophthora</taxon>
    </lineage>
</organism>
<evidence type="ECO:0000256" key="2">
    <source>
        <dbReference type="SAM" id="MobiDB-lite"/>
    </source>
</evidence>
<feature type="compositionally biased region" description="Basic and acidic residues" evidence="2">
    <location>
        <begin position="127"/>
        <end position="145"/>
    </location>
</feature>
<feature type="compositionally biased region" description="Basic and acidic residues" evidence="2">
    <location>
        <begin position="65"/>
        <end position="78"/>
    </location>
</feature>
<protein>
    <submittedName>
        <fullName evidence="3">Uncharacterized protein</fullName>
    </submittedName>
</protein>
<feature type="region of interest" description="Disordered" evidence="2">
    <location>
        <begin position="502"/>
        <end position="561"/>
    </location>
</feature>
<proteinExistence type="predicted"/>
<feature type="coiled-coil region" evidence="1">
    <location>
        <begin position="356"/>
        <end position="390"/>
    </location>
</feature>
<keyword evidence="1" id="KW-0175">Coiled coil</keyword>
<comment type="caution">
    <text evidence="3">The sequence shown here is derived from an EMBL/GenBank/DDBJ whole genome shotgun (WGS) entry which is preliminary data.</text>
</comment>
<feature type="compositionally biased region" description="Basic and acidic residues" evidence="2">
    <location>
        <begin position="1"/>
        <end position="19"/>
    </location>
</feature>
<gene>
    <name evidence="3" type="ORF">PF009_g7179</name>
</gene>
<reference evidence="3 4" key="1">
    <citation type="submission" date="2018-08" db="EMBL/GenBank/DDBJ databases">
        <title>Genomic investigation of the strawberry pathogen Phytophthora fragariae indicates pathogenicity is determined by transcriptional variation in three key races.</title>
        <authorList>
            <person name="Adams T.M."/>
            <person name="Armitage A.D."/>
            <person name="Sobczyk M.K."/>
            <person name="Bates H.J."/>
            <person name="Dunwell J.M."/>
            <person name="Nellist C.F."/>
            <person name="Harrison R.J."/>
        </authorList>
    </citation>
    <scope>NUCLEOTIDE SEQUENCE [LARGE SCALE GENOMIC DNA]</scope>
    <source>
        <strain evidence="3 4">NOV-9</strain>
    </source>
</reference>
<feature type="compositionally biased region" description="Basic residues" evidence="2">
    <location>
        <begin position="506"/>
        <end position="517"/>
    </location>
</feature>
<feature type="compositionally biased region" description="Basic and acidic residues" evidence="2">
    <location>
        <begin position="525"/>
        <end position="536"/>
    </location>
</feature>
<dbReference type="AlphaFoldDB" id="A0A6A3FCV7"/>
<evidence type="ECO:0000256" key="1">
    <source>
        <dbReference type="SAM" id="Coils"/>
    </source>
</evidence>